<dbReference type="AlphaFoldDB" id="A0A5C4TGX7"/>
<dbReference type="GO" id="GO:0016491">
    <property type="term" value="F:oxidoreductase activity"/>
    <property type="evidence" value="ECO:0007669"/>
    <property type="project" value="UniProtKB-KW"/>
</dbReference>
<feature type="domain" description="GFO/IDH/MocA-like oxidoreductase" evidence="3">
    <location>
        <begin position="145"/>
        <end position="279"/>
    </location>
</feature>
<keyword evidence="1" id="KW-0560">Oxidoreductase</keyword>
<proteinExistence type="predicted"/>
<dbReference type="Pfam" id="PF01408">
    <property type="entry name" value="GFO_IDH_MocA"/>
    <property type="match status" value="1"/>
</dbReference>
<dbReference type="PANTHER" id="PTHR43818:SF11">
    <property type="entry name" value="BCDNA.GH03377"/>
    <property type="match status" value="1"/>
</dbReference>
<dbReference type="OrthoDB" id="9783105at2"/>
<comment type="caution">
    <text evidence="4">The sequence shown here is derived from an EMBL/GenBank/DDBJ whole genome shotgun (WGS) entry which is preliminary data.</text>
</comment>
<dbReference type="Proteomes" id="UP000307943">
    <property type="component" value="Unassembled WGS sequence"/>
</dbReference>
<protein>
    <submittedName>
        <fullName evidence="4">Gfo/Idh/MocA family oxidoreductase</fullName>
    </submittedName>
</protein>
<dbReference type="PANTHER" id="PTHR43818">
    <property type="entry name" value="BCDNA.GH03377"/>
    <property type="match status" value="1"/>
</dbReference>
<dbReference type="InterPro" id="IPR000683">
    <property type="entry name" value="Gfo/Idh/MocA-like_OxRdtase_N"/>
</dbReference>
<feature type="domain" description="Gfo/Idh/MocA-like oxidoreductase N-terminal" evidence="2">
    <location>
        <begin position="6"/>
        <end position="119"/>
    </location>
</feature>
<dbReference type="InterPro" id="IPR036291">
    <property type="entry name" value="NAD(P)-bd_dom_sf"/>
</dbReference>
<evidence type="ECO:0000313" key="4">
    <source>
        <dbReference type="EMBL" id="TNJ68333.1"/>
    </source>
</evidence>
<dbReference type="InterPro" id="IPR050463">
    <property type="entry name" value="Gfo/Idh/MocA_oxidrdct_glycsds"/>
</dbReference>
<dbReference type="InterPro" id="IPR055170">
    <property type="entry name" value="GFO_IDH_MocA-like_dom"/>
</dbReference>
<accession>A0A5C4TGX7</accession>
<dbReference type="RefSeq" id="WP_139600310.1">
    <property type="nucleotide sequence ID" value="NZ_VDCQ01000001.1"/>
</dbReference>
<reference evidence="4 5" key="1">
    <citation type="submission" date="2019-05" db="EMBL/GenBank/DDBJ databases">
        <title>We sequenced the genome of Paenibacillus hemerocallicola KCTC 33185 for further insight into its adaptation and study the phylogeny of Paenibacillus.</title>
        <authorList>
            <person name="Narsing Rao M.P."/>
        </authorList>
    </citation>
    <scope>NUCLEOTIDE SEQUENCE [LARGE SCALE GENOMIC DNA]</scope>
    <source>
        <strain evidence="4 5">KCTC 33185</strain>
    </source>
</reference>
<evidence type="ECO:0000259" key="3">
    <source>
        <dbReference type="Pfam" id="PF22725"/>
    </source>
</evidence>
<evidence type="ECO:0000259" key="2">
    <source>
        <dbReference type="Pfam" id="PF01408"/>
    </source>
</evidence>
<sequence>MTRKTIRFGVIGCGLMGKEFASAAARWCHLTGVDFEPRITAVCDANPAAAEWFKAYVPSVTKTTTDYRELLADPDIDAVYCAVPHNLHADLYIDIIRAGKHLLGEKPFGIDRSANDRIMAEMAKFPDVLVRCSSEFPFFPGAYRIGEWVREGRFGKIIEVEAGFWHSSDLDPLKPINWKRRIATNGEYGCMGDLGMHVLHLPLRFGWQPNSVRALLQKTVDERPDGKGGNVPCETWDNAILACDVNNDLGKFPMVLSMKRIAPGHANTWFIRINGTELSAEYTTKNPKEIRSLPYKPGGEQAWHTLDVPYQSAYSTITGGIFEFGFSDSILQMWAAFCDELVNRDHMKQPLHCATPEEAAGSHKLFTAALESDRTGQTVHIGGRDSFAASARPTGA</sequence>
<organism evidence="4 5">
    <name type="scientific">Paenibacillus hemerocallicola</name>
    <dbReference type="NCBI Taxonomy" id="1172614"/>
    <lineage>
        <taxon>Bacteria</taxon>
        <taxon>Bacillati</taxon>
        <taxon>Bacillota</taxon>
        <taxon>Bacilli</taxon>
        <taxon>Bacillales</taxon>
        <taxon>Paenibacillaceae</taxon>
        <taxon>Paenibacillus</taxon>
    </lineage>
</organism>
<dbReference type="Gene3D" id="3.30.360.10">
    <property type="entry name" value="Dihydrodipicolinate Reductase, domain 2"/>
    <property type="match status" value="1"/>
</dbReference>
<evidence type="ECO:0000313" key="5">
    <source>
        <dbReference type="Proteomes" id="UP000307943"/>
    </source>
</evidence>
<dbReference type="EMBL" id="VDCQ01000001">
    <property type="protein sequence ID" value="TNJ68333.1"/>
    <property type="molecule type" value="Genomic_DNA"/>
</dbReference>
<dbReference type="Pfam" id="PF22725">
    <property type="entry name" value="GFO_IDH_MocA_C3"/>
    <property type="match status" value="1"/>
</dbReference>
<gene>
    <name evidence="4" type="ORF">FE784_01365</name>
</gene>
<dbReference type="SUPFAM" id="SSF51735">
    <property type="entry name" value="NAD(P)-binding Rossmann-fold domains"/>
    <property type="match status" value="1"/>
</dbReference>
<name>A0A5C4TGX7_9BACL</name>
<dbReference type="GO" id="GO:0000166">
    <property type="term" value="F:nucleotide binding"/>
    <property type="evidence" value="ECO:0007669"/>
    <property type="project" value="InterPro"/>
</dbReference>
<keyword evidence="5" id="KW-1185">Reference proteome</keyword>
<evidence type="ECO:0000256" key="1">
    <source>
        <dbReference type="ARBA" id="ARBA00023002"/>
    </source>
</evidence>
<dbReference type="SUPFAM" id="SSF55347">
    <property type="entry name" value="Glyceraldehyde-3-phosphate dehydrogenase-like, C-terminal domain"/>
    <property type="match status" value="1"/>
</dbReference>
<dbReference type="Gene3D" id="3.40.50.720">
    <property type="entry name" value="NAD(P)-binding Rossmann-like Domain"/>
    <property type="match status" value="1"/>
</dbReference>